<proteinExistence type="evidence at transcript level"/>
<dbReference type="GO" id="GO:0007034">
    <property type="term" value="P:vacuolar transport"/>
    <property type="evidence" value="ECO:0007669"/>
    <property type="project" value="InterPro"/>
</dbReference>
<evidence type="ECO:0000256" key="2">
    <source>
        <dbReference type="SAM" id="MobiDB-lite"/>
    </source>
</evidence>
<organism evidence="3">
    <name type="scientific">Mastigamoeba balamuthi</name>
    <name type="common">Phreatamoeba balamuthi</name>
    <dbReference type="NCBI Taxonomy" id="108607"/>
    <lineage>
        <taxon>Eukaryota</taxon>
        <taxon>Amoebozoa</taxon>
        <taxon>Evosea</taxon>
        <taxon>Archamoebae</taxon>
        <taxon>Mastigamoebida</taxon>
        <taxon>Mastigamoebidae</taxon>
        <taxon>Mastigamoeba</taxon>
    </lineage>
</organism>
<dbReference type="InterPro" id="IPR005024">
    <property type="entry name" value="Snf7_fam"/>
</dbReference>
<feature type="compositionally biased region" description="Basic and acidic residues" evidence="2">
    <location>
        <begin position="191"/>
        <end position="200"/>
    </location>
</feature>
<accession>E9JNZ5</accession>
<feature type="coiled-coil region" evidence="1">
    <location>
        <begin position="14"/>
        <end position="41"/>
    </location>
</feature>
<dbReference type="AlphaFoldDB" id="E9JNZ5"/>
<reference evidence="3" key="1">
    <citation type="journal article" date="2011" name="J. Cell Sci.">
        <title>Multivesicular bodies in the enigmatic amoeboflagellate Breviata anathema and the evolution of ESCRT 0.</title>
        <authorList>
            <person name="Herman E.K."/>
            <person name="Walker G."/>
            <person name="van der Giezen M."/>
            <person name="Dacks J.B."/>
        </authorList>
    </citation>
    <scope>NUCLEOTIDE SEQUENCE</scope>
</reference>
<dbReference type="PANTHER" id="PTHR10476">
    <property type="entry name" value="CHARGED MULTIVESICULAR BODY PROTEIN"/>
    <property type="match status" value="1"/>
</dbReference>
<evidence type="ECO:0000313" key="3">
    <source>
        <dbReference type="EMBL" id="ADD83025.1"/>
    </source>
</evidence>
<keyword evidence="1" id="KW-0175">Coiled coil</keyword>
<protein>
    <submittedName>
        <fullName evidence="3">Vacuolar protein sorting 24</fullName>
    </submittedName>
</protein>
<name>E9JNZ5_MASBA</name>
<dbReference type="Gene3D" id="6.10.140.1230">
    <property type="match status" value="1"/>
</dbReference>
<sequence>MSFLFKKPKPEELVRKWKLELRKEERNLDRSIRDIDTAEIKLKQSIKQRAKAGDRASALIMAKELVSSRKAKERLYNSKAQLNSISLHLQQQLATIRVTGALAKSADVMTVMNKVINLPQLNATMVNMAREMERAGLIEEMVDDTLGANDEAIEDAADEEVEKVLFEITSAIPGAGAKSLPEQQQESEAPAAHESRLAAL</sequence>
<feature type="region of interest" description="Disordered" evidence="2">
    <location>
        <begin position="175"/>
        <end position="200"/>
    </location>
</feature>
<gene>
    <name evidence="3" type="primary">Vps24</name>
</gene>
<dbReference type="VEuPathDB" id="AmoebaDB:MBAL_007074"/>
<dbReference type="EMBL" id="GU256250">
    <property type="protein sequence ID" value="ADD83025.1"/>
    <property type="molecule type" value="mRNA"/>
</dbReference>
<dbReference type="Pfam" id="PF03357">
    <property type="entry name" value="Snf7"/>
    <property type="match status" value="1"/>
</dbReference>
<evidence type="ECO:0000256" key="1">
    <source>
        <dbReference type="SAM" id="Coils"/>
    </source>
</evidence>